<dbReference type="Proteomes" id="UP000015001">
    <property type="component" value="Unassembled WGS sequence"/>
</dbReference>
<evidence type="ECO:0000256" key="1">
    <source>
        <dbReference type="SAM" id="MobiDB-lite"/>
    </source>
</evidence>
<feature type="compositionally biased region" description="Polar residues" evidence="1">
    <location>
        <begin position="37"/>
        <end position="47"/>
    </location>
</feature>
<name>S4N2Z1_9ACTN</name>
<dbReference type="EMBL" id="AOPY01001301">
    <property type="protein sequence ID" value="EPJ41752.1"/>
    <property type="molecule type" value="Genomic_DNA"/>
</dbReference>
<accession>S4N2Z1</accession>
<sequence length="91" mass="9516">MRAGLDLHLGGDVTELDRGDDAGEALRADVYGVSSSAVPDLASSTENAARSRPSTSRRPASSRWVAIRPASAQRRAVSGLTPSSRAAWPIV</sequence>
<evidence type="ECO:0000313" key="3">
    <source>
        <dbReference type="Proteomes" id="UP000015001"/>
    </source>
</evidence>
<dbReference type="AlphaFoldDB" id="S4N2Z1"/>
<dbReference type="HOGENOM" id="CLU_2425521_0_0_11"/>
<gene>
    <name evidence="2" type="ORF">STAFG_1186</name>
</gene>
<keyword evidence="3" id="KW-1185">Reference proteome</keyword>
<evidence type="ECO:0000313" key="2">
    <source>
        <dbReference type="EMBL" id="EPJ41752.1"/>
    </source>
</evidence>
<feature type="region of interest" description="Disordered" evidence="1">
    <location>
        <begin position="37"/>
        <end position="91"/>
    </location>
</feature>
<comment type="caution">
    <text evidence="2">The sequence shown here is derived from an EMBL/GenBank/DDBJ whole genome shotgun (WGS) entry which is preliminary data.</text>
</comment>
<protein>
    <submittedName>
        <fullName evidence="2">Uncharacterized protein</fullName>
    </submittedName>
</protein>
<proteinExistence type="predicted"/>
<organism evidence="2 3">
    <name type="scientific">Streptomyces afghaniensis 772</name>
    <dbReference type="NCBI Taxonomy" id="1283301"/>
    <lineage>
        <taxon>Bacteria</taxon>
        <taxon>Bacillati</taxon>
        <taxon>Actinomycetota</taxon>
        <taxon>Actinomycetes</taxon>
        <taxon>Kitasatosporales</taxon>
        <taxon>Streptomycetaceae</taxon>
        <taxon>Streptomyces</taxon>
    </lineage>
</organism>
<feature type="compositionally biased region" description="Low complexity" evidence="1">
    <location>
        <begin position="48"/>
        <end position="63"/>
    </location>
</feature>
<reference evidence="2 3" key="1">
    <citation type="submission" date="2013-02" db="EMBL/GenBank/DDBJ databases">
        <title>Draft Genome Sequence of Streptomyces afghaniensis, Which Produces Compounds of the Julimycin B-Complex.</title>
        <authorList>
            <person name="Gruening B.A."/>
            <person name="Praeg A."/>
            <person name="Erxleben A."/>
            <person name="Guenther S."/>
            <person name="Fiedler H.-P."/>
            <person name="Goodfellow M."/>
            <person name="Mueller M."/>
        </authorList>
    </citation>
    <scope>NUCLEOTIDE SEQUENCE [LARGE SCALE GENOMIC DNA]</scope>
    <source>
        <strain evidence="2 3">772</strain>
    </source>
</reference>